<organism evidence="1 2">
    <name type="scientific">Phocaeicola dorei</name>
    <dbReference type="NCBI Taxonomy" id="357276"/>
    <lineage>
        <taxon>Bacteria</taxon>
        <taxon>Pseudomonadati</taxon>
        <taxon>Bacteroidota</taxon>
        <taxon>Bacteroidia</taxon>
        <taxon>Bacteroidales</taxon>
        <taxon>Bacteroidaceae</taxon>
        <taxon>Phocaeicola</taxon>
    </lineage>
</organism>
<dbReference type="AlphaFoldDB" id="A0AA37KGP7"/>
<gene>
    <name evidence="1" type="ORF">CE91St7_28370</name>
</gene>
<dbReference type="Proteomes" id="UP001055104">
    <property type="component" value="Unassembled WGS sequence"/>
</dbReference>
<sequence>MDLRIPYAPYYLSHPPKSVCGIQDLNFCKYVVYDNRKEFMADMKNIYNAPNKEIAAAELDNLKKKWGRKVSLCHTFQEK</sequence>
<reference evidence="1" key="1">
    <citation type="submission" date="2022-01" db="EMBL/GenBank/DDBJ databases">
        <title>Novel bile acid biosynthetic pathways are enriched in the microbiome of centenarians.</title>
        <authorList>
            <person name="Sato Y."/>
            <person name="Atarashi K."/>
            <person name="Plichta R.D."/>
            <person name="Arai Y."/>
            <person name="Sasajima S."/>
            <person name="Kearney M.S."/>
            <person name="Suda W."/>
            <person name="Takeshita K."/>
            <person name="Sasaki T."/>
            <person name="Okamoto S."/>
            <person name="Skelly N.A."/>
            <person name="Okamura Y."/>
            <person name="Vlamakis H."/>
            <person name="Li Y."/>
            <person name="Tanoue T."/>
            <person name="Takei H."/>
            <person name="Nittono H."/>
            <person name="Narushima S."/>
            <person name="Irie J."/>
            <person name="Itoh H."/>
            <person name="Moriya K."/>
            <person name="Sugiura Y."/>
            <person name="Suematsu M."/>
            <person name="Moritoki N."/>
            <person name="Shibata S."/>
            <person name="Littman R.D."/>
            <person name="Fischbach A.M."/>
            <person name="Uwamino Y."/>
            <person name="Inoue T."/>
            <person name="Honda A."/>
            <person name="Hattori M."/>
            <person name="Murai T."/>
            <person name="Xavier J.R."/>
            <person name="Hirose N."/>
            <person name="Honda K."/>
        </authorList>
    </citation>
    <scope>NUCLEOTIDE SEQUENCE</scope>
    <source>
        <strain evidence="1">CE91-St7</strain>
    </source>
</reference>
<proteinExistence type="predicted"/>
<protein>
    <submittedName>
        <fullName evidence="1">Uncharacterized protein</fullName>
    </submittedName>
</protein>
<comment type="caution">
    <text evidence="1">The sequence shown here is derived from an EMBL/GenBank/DDBJ whole genome shotgun (WGS) entry which is preliminary data.</text>
</comment>
<accession>A0AA37KGP7</accession>
<evidence type="ECO:0000313" key="1">
    <source>
        <dbReference type="EMBL" id="GKH81953.1"/>
    </source>
</evidence>
<dbReference type="EMBL" id="BQOB01000001">
    <property type="protein sequence ID" value="GKH81953.1"/>
    <property type="molecule type" value="Genomic_DNA"/>
</dbReference>
<name>A0AA37KGP7_9BACT</name>
<evidence type="ECO:0000313" key="2">
    <source>
        <dbReference type="Proteomes" id="UP001055104"/>
    </source>
</evidence>